<keyword evidence="3" id="KW-1185">Reference proteome</keyword>
<keyword evidence="1" id="KW-0812">Transmembrane</keyword>
<protein>
    <recommendedName>
        <fullName evidence="4">Yip1 domain-containing protein</fullName>
    </recommendedName>
</protein>
<dbReference type="AlphaFoldDB" id="A0A7L5BWY4"/>
<feature type="transmembrane region" description="Helical" evidence="1">
    <location>
        <begin position="30"/>
        <end position="54"/>
    </location>
</feature>
<evidence type="ECO:0000313" key="2">
    <source>
        <dbReference type="EMBL" id="QIE55338.1"/>
    </source>
</evidence>
<accession>A0A7L5BWY4</accession>
<evidence type="ECO:0000256" key="1">
    <source>
        <dbReference type="SAM" id="Phobius"/>
    </source>
</evidence>
<feature type="transmembrane region" description="Helical" evidence="1">
    <location>
        <begin position="129"/>
        <end position="149"/>
    </location>
</feature>
<organism evidence="2 3">
    <name type="scientific">Pikeienuella piscinae</name>
    <dbReference type="NCBI Taxonomy" id="2748098"/>
    <lineage>
        <taxon>Bacteria</taxon>
        <taxon>Pseudomonadati</taxon>
        <taxon>Pseudomonadota</taxon>
        <taxon>Alphaproteobacteria</taxon>
        <taxon>Rhodobacterales</taxon>
        <taxon>Paracoccaceae</taxon>
        <taxon>Pikeienuella</taxon>
    </lineage>
</organism>
<dbReference type="EMBL" id="CP049056">
    <property type="protein sequence ID" value="QIE55338.1"/>
    <property type="molecule type" value="Genomic_DNA"/>
</dbReference>
<proteinExistence type="predicted"/>
<dbReference type="RefSeq" id="WP_165097104.1">
    <property type="nucleotide sequence ID" value="NZ_CP049056.1"/>
</dbReference>
<name>A0A7L5BWY4_9RHOB</name>
<feature type="transmembrane region" description="Helical" evidence="1">
    <location>
        <begin position="61"/>
        <end position="83"/>
    </location>
</feature>
<reference evidence="2 3" key="1">
    <citation type="submission" date="2020-02" db="EMBL/GenBank/DDBJ databases">
        <title>complete genome sequence of Rhodobacteraceae bacterium.</title>
        <authorList>
            <person name="Park J."/>
            <person name="Kim Y.-S."/>
            <person name="Kim K.-H."/>
        </authorList>
    </citation>
    <scope>NUCLEOTIDE SEQUENCE [LARGE SCALE GENOMIC DNA]</scope>
    <source>
        <strain evidence="2 3">RR4-56</strain>
    </source>
</reference>
<keyword evidence="1" id="KW-0472">Membrane</keyword>
<evidence type="ECO:0000313" key="3">
    <source>
        <dbReference type="Proteomes" id="UP000503336"/>
    </source>
</evidence>
<keyword evidence="1" id="KW-1133">Transmembrane helix</keyword>
<feature type="transmembrane region" description="Helical" evidence="1">
    <location>
        <begin position="103"/>
        <end position="122"/>
    </location>
</feature>
<gene>
    <name evidence="2" type="ORF">G5B40_07635</name>
</gene>
<dbReference type="KEGG" id="hdh:G5B40_07635"/>
<sequence>MLTLLIELLLQSYRAPRVAIRRVLDAVNSYEAVALIFGLAFALNTILVVIVAVAGGQSGAGLGFVASNLAFSLVAYGLAVILIHRIGAALGGRGSLRDIAATVAWHSFATVIFAPLVAAATLPDIGAGAAGLLAIAQLVMVGVVLWLLANFVAEAHGFASALRVAGGLFGGVFIVGFVLSLLLPNLISTS</sequence>
<dbReference type="Proteomes" id="UP000503336">
    <property type="component" value="Chromosome"/>
</dbReference>
<feature type="transmembrane region" description="Helical" evidence="1">
    <location>
        <begin position="161"/>
        <end position="183"/>
    </location>
</feature>
<evidence type="ECO:0008006" key="4">
    <source>
        <dbReference type="Google" id="ProtNLM"/>
    </source>
</evidence>